<protein>
    <recommendedName>
        <fullName evidence="4">RING-CH-type domain-containing protein</fullName>
    </recommendedName>
</protein>
<gene>
    <name evidence="2" type="ORF">F3Y22_tig00111166pilonHSYRG00400</name>
</gene>
<evidence type="ECO:0008006" key="4">
    <source>
        <dbReference type="Google" id="ProtNLM"/>
    </source>
</evidence>
<feature type="compositionally biased region" description="Low complexity" evidence="1">
    <location>
        <begin position="25"/>
        <end position="39"/>
    </location>
</feature>
<evidence type="ECO:0000313" key="2">
    <source>
        <dbReference type="EMBL" id="KAE8683950.1"/>
    </source>
</evidence>
<dbReference type="Proteomes" id="UP000436088">
    <property type="component" value="Unassembled WGS sequence"/>
</dbReference>
<reference evidence="2" key="1">
    <citation type="submission" date="2019-09" db="EMBL/GenBank/DDBJ databases">
        <title>Draft genome information of white flower Hibiscus syriacus.</title>
        <authorList>
            <person name="Kim Y.-M."/>
        </authorList>
    </citation>
    <scope>NUCLEOTIDE SEQUENCE [LARGE SCALE GENOMIC DNA]</scope>
    <source>
        <strain evidence="2">YM2019G1</strain>
    </source>
</reference>
<keyword evidence="3" id="KW-1185">Reference proteome</keyword>
<dbReference type="InterPro" id="IPR013083">
    <property type="entry name" value="Znf_RING/FYVE/PHD"/>
</dbReference>
<accession>A0A6A2YX87</accession>
<name>A0A6A2YX87_HIBSY</name>
<organism evidence="2 3">
    <name type="scientific">Hibiscus syriacus</name>
    <name type="common">Rose of Sharon</name>
    <dbReference type="NCBI Taxonomy" id="106335"/>
    <lineage>
        <taxon>Eukaryota</taxon>
        <taxon>Viridiplantae</taxon>
        <taxon>Streptophyta</taxon>
        <taxon>Embryophyta</taxon>
        <taxon>Tracheophyta</taxon>
        <taxon>Spermatophyta</taxon>
        <taxon>Magnoliopsida</taxon>
        <taxon>eudicotyledons</taxon>
        <taxon>Gunneridae</taxon>
        <taxon>Pentapetalae</taxon>
        <taxon>rosids</taxon>
        <taxon>malvids</taxon>
        <taxon>Malvales</taxon>
        <taxon>Malvaceae</taxon>
        <taxon>Malvoideae</taxon>
        <taxon>Hibiscus</taxon>
    </lineage>
</organism>
<feature type="region of interest" description="Disordered" evidence="1">
    <location>
        <begin position="1"/>
        <end position="39"/>
    </location>
</feature>
<dbReference type="AlphaFoldDB" id="A0A6A2YX87"/>
<sequence length="87" mass="9519">MRQSLKSTSSDDSVVKPPKQATPPSSSDHSLSSSNLDSHIQFDTDLKEEDVCRICRNPGDVENPLRYPCACSAAVSNLFTRIAFFNG</sequence>
<feature type="compositionally biased region" description="Polar residues" evidence="1">
    <location>
        <begin position="1"/>
        <end position="12"/>
    </location>
</feature>
<comment type="caution">
    <text evidence="2">The sequence shown here is derived from an EMBL/GenBank/DDBJ whole genome shotgun (WGS) entry which is preliminary data.</text>
</comment>
<evidence type="ECO:0000313" key="3">
    <source>
        <dbReference type="Proteomes" id="UP000436088"/>
    </source>
</evidence>
<evidence type="ECO:0000256" key="1">
    <source>
        <dbReference type="SAM" id="MobiDB-lite"/>
    </source>
</evidence>
<dbReference type="EMBL" id="VEPZ02001257">
    <property type="protein sequence ID" value="KAE8683950.1"/>
    <property type="molecule type" value="Genomic_DNA"/>
</dbReference>
<proteinExistence type="predicted"/>
<dbReference type="Gene3D" id="3.30.40.10">
    <property type="entry name" value="Zinc/RING finger domain, C3HC4 (zinc finger)"/>
    <property type="match status" value="1"/>
</dbReference>